<evidence type="ECO:0000313" key="5">
    <source>
        <dbReference type="Proteomes" id="UP001188597"/>
    </source>
</evidence>
<sequence>MVGTNLKAEALNLMERRSNLEAEMDVIIQRLCQPGGPGLSGNLVDSEAIHSLCLSQSGFPRSDIDIPVVRADRHRLAELRNDHKDVTEKISQNIEALHSSKVTRASAPVRGTGRLIYVLLTWLHMSVLKPPCYVLCLHIRFWSRLWEESCAFEGVNNEGMFANVGASAVSAMEVDVTVNRPFAMVDEITEASPAAEDGLQLGDQIVKFGNVESGEDLLPKLSVEAQTNQGRSVPMVVMRQGAFINLTVTPRAWDGRGLLGYI</sequence>
<comment type="caution">
    <text evidence="4">The sequence shown here is derived from an EMBL/GenBank/DDBJ whole genome shotgun (WGS) entry which is preliminary data.</text>
</comment>
<feature type="domain" description="PDZ" evidence="3">
    <location>
        <begin position="158"/>
        <end position="241"/>
    </location>
</feature>
<dbReference type="Proteomes" id="UP001188597">
    <property type="component" value="Unassembled WGS sequence"/>
</dbReference>
<dbReference type="FunFam" id="2.30.42.10:FF:000107">
    <property type="entry name" value="26S proteasome non-ATPase regulatory subunit 9"/>
    <property type="match status" value="1"/>
</dbReference>
<evidence type="ECO:0000256" key="2">
    <source>
        <dbReference type="SAM" id="Coils"/>
    </source>
</evidence>
<keyword evidence="5" id="KW-1185">Reference proteome</keyword>
<organism evidence="4 5">
    <name type="scientific">Escallonia herrerae</name>
    <dbReference type="NCBI Taxonomy" id="1293975"/>
    <lineage>
        <taxon>Eukaryota</taxon>
        <taxon>Viridiplantae</taxon>
        <taxon>Streptophyta</taxon>
        <taxon>Embryophyta</taxon>
        <taxon>Tracheophyta</taxon>
        <taxon>Spermatophyta</taxon>
        <taxon>Magnoliopsida</taxon>
        <taxon>eudicotyledons</taxon>
        <taxon>Gunneridae</taxon>
        <taxon>Pentapetalae</taxon>
        <taxon>asterids</taxon>
        <taxon>campanulids</taxon>
        <taxon>Escalloniales</taxon>
        <taxon>Escalloniaceae</taxon>
        <taxon>Escallonia</taxon>
    </lineage>
</organism>
<protein>
    <recommendedName>
        <fullName evidence="3">PDZ domain-containing protein</fullName>
    </recommendedName>
</protein>
<accession>A0AA88W2B4</accession>
<gene>
    <name evidence="4" type="ORF">RJ639_002827</name>
</gene>
<dbReference type="GO" id="GO:0070682">
    <property type="term" value="P:proteasome regulatory particle assembly"/>
    <property type="evidence" value="ECO:0007669"/>
    <property type="project" value="InterPro"/>
</dbReference>
<dbReference type="InterPro" id="IPR001478">
    <property type="entry name" value="PDZ"/>
</dbReference>
<dbReference type="EMBL" id="JAVXUP010000928">
    <property type="protein sequence ID" value="KAK3018592.1"/>
    <property type="molecule type" value="Genomic_DNA"/>
</dbReference>
<dbReference type="GO" id="GO:0005634">
    <property type="term" value="C:nucleus"/>
    <property type="evidence" value="ECO:0007669"/>
    <property type="project" value="TreeGrafter"/>
</dbReference>
<keyword evidence="2" id="KW-0175">Coiled coil</keyword>
<dbReference type="Pfam" id="PF18265">
    <property type="entry name" value="Nas2_N"/>
    <property type="match status" value="1"/>
</dbReference>
<feature type="coiled-coil region" evidence="2">
    <location>
        <begin position="3"/>
        <end position="30"/>
    </location>
</feature>
<dbReference type="Gene3D" id="6.10.140.1710">
    <property type="match status" value="1"/>
</dbReference>
<dbReference type="InterPro" id="IPR040815">
    <property type="entry name" value="Nas2_N"/>
</dbReference>
<evidence type="ECO:0000313" key="4">
    <source>
        <dbReference type="EMBL" id="KAK3018592.1"/>
    </source>
</evidence>
<dbReference type="PANTHER" id="PTHR12651:SF1">
    <property type="entry name" value="26S PROTEASOME NON-ATPASE REGULATORY SUBUNIT 9"/>
    <property type="match status" value="1"/>
</dbReference>
<dbReference type="SUPFAM" id="SSF50156">
    <property type="entry name" value="PDZ domain-like"/>
    <property type="match status" value="1"/>
</dbReference>
<proteinExistence type="predicted"/>
<name>A0AA88W2B4_9ASTE</name>
<dbReference type="GO" id="GO:0005737">
    <property type="term" value="C:cytoplasm"/>
    <property type="evidence" value="ECO:0007669"/>
    <property type="project" value="TreeGrafter"/>
</dbReference>
<dbReference type="InterPro" id="IPR036034">
    <property type="entry name" value="PDZ_sf"/>
</dbReference>
<dbReference type="AlphaFoldDB" id="A0AA88W2B4"/>
<evidence type="ECO:0000259" key="3">
    <source>
        <dbReference type="SMART" id="SM00228"/>
    </source>
</evidence>
<dbReference type="Gene3D" id="2.30.42.10">
    <property type="match status" value="1"/>
</dbReference>
<evidence type="ECO:0000256" key="1">
    <source>
        <dbReference type="ARBA" id="ARBA00023186"/>
    </source>
</evidence>
<keyword evidence="1" id="KW-0143">Chaperone</keyword>
<reference evidence="4" key="1">
    <citation type="submission" date="2022-12" db="EMBL/GenBank/DDBJ databases">
        <title>Draft genome assemblies for two species of Escallonia (Escalloniales).</title>
        <authorList>
            <person name="Chanderbali A."/>
            <person name="Dervinis C."/>
            <person name="Anghel I."/>
            <person name="Soltis D."/>
            <person name="Soltis P."/>
            <person name="Zapata F."/>
        </authorList>
    </citation>
    <scope>NUCLEOTIDE SEQUENCE</scope>
    <source>
        <strain evidence="4">UCBG64.0493</strain>
        <tissue evidence="4">Leaf</tissue>
    </source>
</reference>
<dbReference type="InterPro" id="IPR035269">
    <property type="entry name" value="PSMD9"/>
</dbReference>
<dbReference type="PANTHER" id="PTHR12651">
    <property type="entry name" value="26S PROTEASOME NON-ATPASE REGULATORY SUBUNIT 9"/>
    <property type="match status" value="1"/>
</dbReference>
<dbReference type="SMART" id="SM00228">
    <property type="entry name" value="PDZ"/>
    <property type="match status" value="1"/>
</dbReference>